<evidence type="ECO:0000313" key="4">
    <source>
        <dbReference type="Proteomes" id="UP000178577"/>
    </source>
</evidence>
<name>A0A1F5G9U6_9BACT</name>
<keyword evidence="2" id="KW-0812">Transmembrane</keyword>
<evidence type="ECO:0000313" key="3">
    <source>
        <dbReference type="EMBL" id="OGD88604.1"/>
    </source>
</evidence>
<feature type="transmembrane region" description="Helical" evidence="2">
    <location>
        <begin position="12"/>
        <end position="31"/>
    </location>
</feature>
<accession>A0A1F5G9U6</accession>
<keyword evidence="2" id="KW-0472">Membrane</keyword>
<evidence type="ECO:0000256" key="2">
    <source>
        <dbReference type="SAM" id="Phobius"/>
    </source>
</evidence>
<reference evidence="3 4" key="1">
    <citation type="journal article" date="2016" name="Nat. Commun.">
        <title>Thousands of microbial genomes shed light on interconnected biogeochemical processes in an aquifer system.</title>
        <authorList>
            <person name="Anantharaman K."/>
            <person name="Brown C.T."/>
            <person name="Hug L.A."/>
            <person name="Sharon I."/>
            <person name="Castelle C.J."/>
            <person name="Probst A.J."/>
            <person name="Thomas B.C."/>
            <person name="Singh A."/>
            <person name="Wilkins M.J."/>
            <person name="Karaoz U."/>
            <person name="Brodie E.L."/>
            <person name="Williams K.H."/>
            <person name="Hubbard S.S."/>
            <person name="Banfield J.F."/>
        </authorList>
    </citation>
    <scope>NUCLEOTIDE SEQUENCE [LARGE SCALE GENOMIC DNA]</scope>
</reference>
<dbReference type="EMBL" id="MFAY01000033">
    <property type="protein sequence ID" value="OGD88604.1"/>
    <property type="molecule type" value="Genomic_DNA"/>
</dbReference>
<dbReference type="AlphaFoldDB" id="A0A1F5G9U6"/>
<gene>
    <name evidence="3" type="ORF">A2693_03050</name>
</gene>
<comment type="caution">
    <text evidence="3">The sequence shown here is derived from an EMBL/GenBank/DDBJ whole genome shotgun (WGS) entry which is preliminary data.</text>
</comment>
<keyword evidence="2" id="KW-1133">Transmembrane helix</keyword>
<protein>
    <submittedName>
        <fullName evidence="3">Uncharacterized protein</fullName>
    </submittedName>
</protein>
<organism evidence="3 4">
    <name type="scientific">Candidatus Curtissbacteria bacterium RIFCSPHIGHO2_01_FULL_40_12</name>
    <dbReference type="NCBI Taxonomy" id="1797710"/>
    <lineage>
        <taxon>Bacteria</taxon>
        <taxon>Candidatus Curtissiibacteriota</taxon>
    </lineage>
</organism>
<proteinExistence type="predicted"/>
<feature type="region of interest" description="Disordered" evidence="1">
    <location>
        <begin position="38"/>
        <end position="60"/>
    </location>
</feature>
<sequence length="308" mass="34340">MIIVSFINRIAKYIVILILTTSFIFSLWWLWQRQPQPTSKTQNQTANLNNQPSKESGITPNDLTVLTSQKVKFAGKTKANSLVALYANSFATVTRSDKDGNFASAEMTFAKGFNQVKMAVISDKLTLEGTTTFNYLFAENTQDGDIVYAGSVKKILDTLITVSSNSDEKDVRTLNSTFTFSQDNPEEAALSPIRRIRIGDFIIAQGFLPQDKNDNHLKANKIEVLRENVPLNTRELVLAKTLATVKQSRLQVQNLSTGSTLELTIGKESGFFLEGKEADAKAVVKDKNVISIFHKEDKDIIDLIWLLP</sequence>
<dbReference type="Proteomes" id="UP000178577">
    <property type="component" value="Unassembled WGS sequence"/>
</dbReference>
<evidence type="ECO:0000256" key="1">
    <source>
        <dbReference type="SAM" id="MobiDB-lite"/>
    </source>
</evidence>